<name>A0A074XBG5_AURPU</name>
<evidence type="ECO:0000313" key="2">
    <source>
        <dbReference type="EMBL" id="KEQ79397.1"/>
    </source>
</evidence>
<dbReference type="EMBL" id="KL585006">
    <property type="protein sequence ID" value="KEQ79397.1"/>
    <property type="molecule type" value="Genomic_DNA"/>
</dbReference>
<dbReference type="Proteomes" id="UP000030706">
    <property type="component" value="Unassembled WGS sequence"/>
</dbReference>
<gene>
    <name evidence="2" type="ORF">M438DRAFT_359671</name>
</gene>
<feature type="region of interest" description="Disordered" evidence="1">
    <location>
        <begin position="1"/>
        <end position="33"/>
    </location>
</feature>
<protein>
    <submittedName>
        <fullName evidence="2">Uncharacterized protein</fullName>
    </submittedName>
</protein>
<dbReference type="AlphaFoldDB" id="A0A074XBG5"/>
<dbReference type="RefSeq" id="XP_029755584.1">
    <property type="nucleotide sequence ID" value="XM_029907353.1"/>
</dbReference>
<proteinExistence type="predicted"/>
<sequence length="115" mass="12339">MALLRASRNGAPLCLASGHRTTEEKPGRRRDRGLSSNVAWQLATYSLIEGAGGLLALSLGILASMTGAQPGGAETVCNGRPGSTMQRKQFKDRGQHSTEPREHMEKRSVRVADIP</sequence>
<reference evidence="2 3" key="1">
    <citation type="journal article" date="2014" name="BMC Genomics">
        <title>Genome sequencing of four Aureobasidium pullulans varieties: biotechnological potential, stress tolerance, and description of new species.</title>
        <authorList>
            <person name="Gostin Ar C."/>
            <person name="Ohm R.A."/>
            <person name="Kogej T."/>
            <person name="Sonjak S."/>
            <person name="Turk M."/>
            <person name="Zajc J."/>
            <person name="Zalar P."/>
            <person name="Grube M."/>
            <person name="Sun H."/>
            <person name="Han J."/>
            <person name="Sharma A."/>
            <person name="Chiniquy J."/>
            <person name="Ngan C.Y."/>
            <person name="Lipzen A."/>
            <person name="Barry K."/>
            <person name="Grigoriev I.V."/>
            <person name="Gunde-Cimerman N."/>
        </authorList>
    </citation>
    <scope>NUCLEOTIDE SEQUENCE [LARGE SCALE GENOMIC DNA]</scope>
    <source>
        <strain evidence="2 3">EXF-150</strain>
    </source>
</reference>
<accession>A0A074XBG5</accession>
<feature type="compositionally biased region" description="Basic and acidic residues" evidence="1">
    <location>
        <begin position="89"/>
        <end position="115"/>
    </location>
</feature>
<dbReference type="HOGENOM" id="CLU_2108569_0_0_1"/>
<evidence type="ECO:0000256" key="1">
    <source>
        <dbReference type="SAM" id="MobiDB-lite"/>
    </source>
</evidence>
<feature type="region of interest" description="Disordered" evidence="1">
    <location>
        <begin position="76"/>
        <end position="115"/>
    </location>
</feature>
<organism evidence="2 3">
    <name type="scientific">Aureobasidium pullulans EXF-150</name>
    <dbReference type="NCBI Taxonomy" id="1043002"/>
    <lineage>
        <taxon>Eukaryota</taxon>
        <taxon>Fungi</taxon>
        <taxon>Dikarya</taxon>
        <taxon>Ascomycota</taxon>
        <taxon>Pezizomycotina</taxon>
        <taxon>Dothideomycetes</taxon>
        <taxon>Dothideomycetidae</taxon>
        <taxon>Dothideales</taxon>
        <taxon>Saccotheciaceae</taxon>
        <taxon>Aureobasidium</taxon>
    </lineage>
</organism>
<keyword evidence="3" id="KW-1185">Reference proteome</keyword>
<dbReference type="GeneID" id="40749659"/>
<evidence type="ECO:0000313" key="3">
    <source>
        <dbReference type="Proteomes" id="UP000030706"/>
    </source>
</evidence>